<dbReference type="Proteomes" id="UP000299102">
    <property type="component" value="Unassembled WGS sequence"/>
</dbReference>
<dbReference type="AlphaFoldDB" id="A0A4C1TV61"/>
<proteinExistence type="predicted"/>
<reference evidence="1 2" key="1">
    <citation type="journal article" date="2019" name="Commun. Biol.">
        <title>The bagworm genome reveals a unique fibroin gene that provides high tensile strength.</title>
        <authorList>
            <person name="Kono N."/>
            <person name="Nakamura H."/>
            <person name="Ohtoshi R."/>
            <person name="Tomita M."/>
            <person name="Numata K."/>
            <person name="Arakawa K."/>
        </authorList>
    </citation>
    <scope>NUCLEOTIDE SEQUENCE [LARGE SCALE GENOMIC DNA]</scope>
</reference>
<comment type="caution">
    <text evidence="1">The sequence shown here is derived from an EMBL/GenBank/DDBJ whole genome shotgun (WGS) entry which is preliminary data.</text>
</comment>
<evidence type="ECO:0000313" key="2">
    <source>
        <dbReference type="Proteomes" id="UP000299102"/>
    </source>
</evidence>
<gene>
    <name evidence="1" type="ORF">EVAR_102633_1</name>
</gene>
<keyword evidence="2" id="KW-1185">Reference proteome</keyword>
<organism evidence="1 2">
    <name type="scientific">Eumeta variegata</name>
    <name type="common">Bagworm moth</name>
    <name type="synonym">Eumeta japonica</name>
    <dbReference type="NCBI Taxonomy" id="151549"/>
    <lineage>
        <taxon>Eukaryota</taxon>
        <taxon>Metazoa</taxon>
        <taxon>Ecdysozoa</taxon>
        <taxon>Arthropoda</taxon>
        <taxon>Hexapoda</taxon>
        <taxon>Insecta</taxon>
        <taxon>Pterygota</taxon>
        <taxon>Neoptera</taxon>
        <taxon>Endopterygota</taxon>
        <taxon>Lepidoptera</taxon>
        <taxon>Glossata</taxon>
        <taxon>Ditrysia</taxon>
        <taxon>Tineoidea</taxon>
        <taxon>Psychidae</taxon>
        <taxon>Oiketicinae</taxon>
        <taxon>Eumeta</taxon>
    </lineage>
</organism>
<dbReference type="EMBL" id="BGZK01000090">
    <property type="protein sequence ID" value="GBP17774.1"/>
    <property type="molecule type" value="Genomic_DNA"/>
</dbReference>
<evidence type="ECO:0000313" key="1">
    <source>
        <dbReference type="EMBL" id="GBP17774.1"/>
    </source>
</evidence>
<sequence>MALQPRLTFSSARTLTDGRIDVRVFNSSEIKSLARCLGEFAKPSVRDFVVASAETAAPPLCTESVLRARGGSYTISNEKLSLNDGTIRP</sequence>
<name>A0A4C1TV61_EUMVA</name>
<protein>
    <submittedName>
        <fullName evidence="1">Uncharacterized protein</fullName>
    </submittedName>
</protein>
<accession>A0A4C1TV61</accession>